<dbReference type="Proteomes" id="UP000193642">
    <property type="component" value="Unassembled WGS sequence"/>
</dbReference>
<sequence length="411" mass="43371">MRRVVVTGLGAVTPLGNTISQSWQALIGGKCGIGSLSDEAFAGLPSRVAGQVKGFDHKSHVPKTDLTKTTPFMHFAYAAAHQALEDANWFPEDVKLKQRTGVCIGSGIGCLDEIAETARSFHEKGYKKVSPYFVPKTLVNMAAGNISIRYNFMGPNHAVSTACATGAHAIGDASRFIQHGDADVILAGGTESSITPLSLAGFCRAKSLATKYNDTPERSCRPFDAGRDGFVMGEGAGIVVLEEREHALARGARIYAELKGYGLTGDGFHITSPPDDGDGAGRAMLRALETGGMKPSDVDYVNAHATSTEQGDLAETRAIKRVFGEHRVAVSSTKGATGHLLGAAGSVEAIFAILSVYHDIVPHTLNLETLAEEFTLNYIRGEAQRGKAVRAALSNSFGFGGTNASLLFAKA</sequence>
<dbReference type="STRING" id="329046.A0A1Y2BKB8"/>
<evidence type="ECO:0000259" key="11">
    <source>
        <dbReference type="PROSITE" id="PS52004"/>
    </source>
</evidence>
<dbReference type="EMBL" id="MCGO01000060">
    <property type="protein sequence ID" value="ORY35211.1"/>
    <property type="molecule type" value="Genomic_DNA"/>
</dbReference>
<evidence type="ECO:0000256" key="7">
    <source>
        <dbReference type="ARBA" id="ARBA00023315"/>
    </source>
</evidence>
<evidence type="ECO:0000313" key="12">
    <source>
        <dbReference type="EMBL" id="ORY35211.1"/>
    </source>
</evidence>
<dbReference type="FunFam" id="3.40.47.10:FF:000009">
    <property type="entry name" value="3-oxoacyl-[acyl-carrier-protein] synthase 2"/>
    <property type="match status" value="1"/>
</dbReference>
<dbReference type="InterPro" id="IPR018201">
    <property type="entry name" value="Ketoacyl_synth_AS"/>
</dbReference>
<dbReference type="SMART" id="SM00825">
    <property type="entry name" value="PKS_KS"/>
    <property type="match status" value="1"/>
</dbReference>
<evidence type="ECO:0000256" key="3">
    <source>
        <dbReference type="ARBA" id="ARBA00022679"/>
    </source>
</evidence>
<dbReference type="PANTHER" id="PTHR11712:SF336">
    <property type="entry name" value="3-OXOACYL-[ACYL-CARRIER-PROTEIN] SYNTHASE, MITOCHONDRIAL"/>
    <property type="match status" value="1"/>
</dbReference>
<evidence type="ECO:0000256" key="2">
    <source>
        <dbReference type="ARBA" id="ARBA00022516"/>
    </source>
</evidence>
<dbReference type="InterPro" id="IPR017568">
    <property type="entry name" value="3-oxoacyl-ACP_synth-2"/>
</dbReference>
<proteinExistence type="inferred from homology"/>
<dbReference type="InterPro" id="IPR020841">
    <property type="entry name" value="PKS_Beta-ketoAc_synthase_dom"/>
</dbReference>
<dbReference type="PANTHER" id="PTHR11712">
    <property type="entry name" value="POLYKETIDE SYNTHASE-RELATED"/>
    <property type="match status" value="1"/>
</dbReference>
<keyword evidence="6 8" id="KW-0275">Fatty acid biosynthesis</keyword>
<dbReference type="Pfam" id="PF02801">
    <property type="entry name" value="Ketoacyl-synt_C"/>
    <property type="match status" value="1"/>
</dbReference>
<dbReference type="InterPro" id="IPR016039">
    <property type="entry name" value="Thiolase-like"/>
</dbReference>
<evidence type="ECO:0000256" key="9">
    <source>
        <dbReference type="PIRSR" id="PIRSR000447-1"/>
    </source>
</evidence>
<keyword evidence="7" id="KW-0012">Acyltransferase</keyword>
<feature type="domain" description="Ketosynthase family 3 (KS3)" evidence="11">
    <location>
        <begin position="1"/>
        <end position="410"/>
    </location>
</feature>
<dbReference type="SUPFAM" id="SSF53901">
    <property type="entry name" value="Thiolase-like"/>
    <property type="match status" value="2"/>
</dbReference>
<evidence type="ECO:0000256" key="1">
    <source>
        <dbReference type="ARBA" id="ARBA00008467"/>
    </source>
</evidence>
<keyword evidence="2 8" id="KW-0444">Lipid biosynthesis</keyword>
<dbReference type="Pfam" id="PF00109">
    <property type="entry name" value="ketoacyl-synt"/>
    <property type="match status" value="1"/>
</dbReference>
<dbReference type="InterPro" id="IPR000794">
    <property type="entry name" value="Beta-ketoacyl_synthase"/>
</dbReference>
<protein>
    <recommendedName>
        <fullName evidence="8">3-oxoacyl-[acyl-carrier-protein] synthase</fullName>
    </recommendedName>
</protein>
<keyword evidence="3 8" id="KW-0808">Transferase</keyword>
<dbReference type="NCBIfam" id="NF005589">
    <property type="entry name" value="PRK07314.1"/>
    <property type="match status" value="1"/>
</dbReference>
<reference evidence="12 13" key="1">
    <citation type="submission" date="2016-07" db="EMBL/GenBank/DDBJ databases">
        <title>Pervasive Adenine N6-methylation of Active Genes in Fungi.</title>
        <authorList>
            <consortium name="DOE Joint Genome Institute"/>
            <person name="Mondo S.J."/>
            <person name="Dannebaum R.O."/>
            <person name="Kuo R.C."/>
            <person name="Labutti K."/>
            <person name="Haridas S."/>
            <person name="Kuo A."/>
            <person name="Salamov A."/>
            <person name="Ahrendt S.R."/>
            <person name="Lipzen A."/>
            <person name="Sullivan W."/>
            <person name="Andreopoulos W.B."/>
            <person name="Clum A."/>
            <person name="Lindquist E."/>
            <person name="Daum C."/>
            <person name="Ramamoorthy G.K."/>
            <person name="Gryganskyi A."/>
            <person name="Culley D."/>
            <person name="Magnuson J.K."/>
            <person name="James T.Y."/>
            <person name="O'Malley M.A."/>
            <person name="Stajich J.E."/>
            <person name="Spatafora J.W."/>
            <person name="Visel A."/>
            <person name="Grigoriev I.V."/>
        </authorList>
    </citation>
    <scope>NUCLEOTIDE SEQUENCE [LARGE SCALE GENOMIC DNA]</scope>
    <source>
        <strain evidence="12 13">JEL800</strain>
    </source>
</reference>
<comment type="caution">
    <text evidence="12">The sequence shown here is derived from an EMBL/GenBank/DDBJ whole genome shotgun (WGS) entry which is preliminary data.</text>
</comment>
<keyword evidence="13" id="KW-1185">Reference proteome</keyword>
<dbReference type="CDD" id="cd00834">
    <property type="entry name" value="KAS_I_II"/>
    <property type="match status" value="1"/>
</dbReference>
<keyword evidence="5" id="KW-0443">Lipid metabolism</keyword>
<dbReference type="GO" id="GO:0004315">
    <property type="term" value="F:3-oxoacyl-[acyl-carrier-protein] synthase activity"/>
    <property type="evidence" value="ECO:0007669"/>
    <property type="project" value="InterPro"/>
</dbReference>
<dbReference type="NCBIfam" id="TIGR03150">
    <property type="entry name" value="fabF"/>
    <property type="match status" value="1"/>
</dbReference>
<dbReference type="Gene3D" id="3.40.47.10">
    <property type="match status" value="1"/>
</dbReference>
<dbReference type="GO" id="GO:0006633">
    <property type="term" value="P:fatty acid biosynthetic process"/>
    <property type="evidence" value="ECO:0007669"/>
    <property type="project" value="UniProtKB-KW"/>
</dbReference>
<evidence type="ECO:0000256" key="8">
    <source>
        <dbReference type="PIRNR" id="PIRNR000447"/>
    </source>
</evidence>
<feature type="active site" description="For beta-ketoacyl synthase activity" evidence="9">
    <location>
        <position position="163"/>
    </location>
</feature>
<dbReference type="PIRSF" id="PIRSF000447">
    <property type="entry name" value="KAS_II"/>
    <property type="match status" value="1"/>
</dbReference>
<comment type="similarity">
    <text evidence="1 8 10">Belongs to the thiolase-like superfamily. Beta-ketoacyl-ACP synthases family.</text>
</comment>
<dbReference type="AlphaFoldDB" id="A0A1Y2BKB8"/>
<accession>A0A1Y2BKB8</accession>
<name>A0A1Y2BKB8_9FUNG</name>
<dbReference type="InterPro" id="IPR014030">
    <property type="entry name" value="Ketoacyl_synth_N"/>
</dbReference>
<evidence type="ECO:0000256" key="4">
    <source>
        <dbReference type="ARBA" id="ARBA00022832"/>
    </source>
</evidence>
<organism evidence="12 13">
    <name type="scientific">Rhizoclosmatium globosum</name>
    <dbReference type="NCBI Taxonomy" id="329046"/>
    <lineage>
        <taxon>Eukaryota</taxon>
        <taxon>Fungi</taxon>
        <taxon>Fungi incertae sedis</taxon>
        <taxon>Chytridiomycota</taxon>
        <taxon>Chytridiomycota incertae sedis</taxon>
        <taxon>Chytridiomycetes</taxon>
        <taxon>Chytridiales</taxon>
        <taxon>Chytriomycetaceae</taxon>
        <taxon>Rhizoclosmatium</taxon>
    </lineage>
</organism>
<dbReference type="PROSITE" id="PS52004">
    <property type="entry name" value="KS3_2"/>
    <property type="match status" value="1"/>
</dbReference>
<evidence type="ECO:0000256" key="6">
    <source>
        <dbReference type="ARBA" id="ARBA00023160"/>
    </source>
</evidence>
<dbReference type="PROSITE" id="PS00606">
    <property type="entry name" value="KS3_1"/>
    <property type="match status" value="1"/>
</dbReference>
<gene>
    <name evidence="12" type="ORF">BCR33DRAFT_702082</name>
</gene>
<evidence type="ECO:0000256" key="10">
    <source>
        <dbReference type="RuleBase" id="RU003694"/>
    </source>
</evidence>
<evidence type="ECO:0000313" key="13">
    <source>
        <dbReference type="Proteomes" id="UP000193642"/>
    </source>
</evidence>
<dbReference type="OrthoDB" id="5334845at2759"/>
<evidence type="ECO:0000256" key="5">
    <source>
        <dbReference type="ARBA" id="ARBA00023098"/>
    </source>
</evidence>
<dbReference type="GO" id="GO:0005739">
    <property type="term" value="C:mitochondrion"/>
    <property type="evidence" value="ECO:0007669"/>
    <property type="project" value="TreeGrafter"/>
</dbReference>
<dbReference type="InterPro" id="IPR014031">
    <property type="entry name" value="Ketoacyl_synth_C"/>
</dbReference>
<keyword evidence="4" id="KW-0276">Fatty acid metabolism</keyword>